<evidence type="ECO:0000256" key="1">
    <source>
        <dbReference type="SAM" id="MobiDB-lite"/>
    </source>
</evidence>
<feature type="region of interest" description="Disordered" evidence="1">
    <location>
        <begin position="166"/>
        <end position="192"/>
    </location>
</feature>
<name>A0A2I0HYJ1_PUNGR</name>
<organism evidence="2 3">
    <name type="scientific">Punica granatum</name>
    <name type="common">Pomegranate</name>
    <dbReference type="NCBI Taxonomy" id="22663"/>
    <lineage>
        <taxon>Eukaryota</taxon>
        <taxon>Viridiplantae</taxon>
        <taxon>Streptophyta</taxon>
        <taxon>Embryophyta</taxon>
        <taxon>Tracheophyta</taxon>
        <taxon>Spermatophyta</taxon>
        <taxon>Magnoliopsida</taxon>
        <taxon>eudicotyledons</taxon>
        <taxon>Gunneridae</taxon>
        <taxon>Pentapetalae</taxon>
        <taxon>rosids</taxon>
        <taxon>malvids</taxon>
        <taxon>Myrtales</taxon>
        <taxon>Lythraceae</taxon>
        <taxon>Punica</taxon>
    </lineage>
</organism>
<feature type="region of interest" description="Disordered" evidence="1">
    <location>
        <begin position="60"/>
        <end position="79"/>
    </location>
</feature>
<evidence type="ECO:0000313" key="2">
    <source>
        <dbReference type="EMBL" id="PKI36610.1"/>
    </source>
</evidence>
<accession>A0A2I0HYJ1</accession>
<sequence>MRITLTAKGKLGFVEDSIGSFRPDWVLDISDCHPVKNKRVQVVVVVVWVEGSRIDPYSPANIRQNRARPGTDPTGQVSGRTSQRWLPMLLDTLRSCMEVVDGFWQLKPTRRGARFGAEIEVGVDREPDPNAKTRGNRFEYAEGSVYLSAVTRGFIIIQVGLEEEAKGGGSLGKGETALGQAVGPTGHEGKSR</sequence>
<evidence type="ECO:0000313" key="3">
    <source>
        <dbReference type="Proteomes" id="UP000233551"/>
    </source>
</evidence>
<keyword evidence="3" id="KW-1185">Reference proteome</keyword>
<gene>
    <name evidence="2" type="ORF">CRG98_042999</name>
</gene>
<proteinExistence type="predicted"/>
<dbReference type="EMBL" id="PGOL01004768">
    <property type="protein sequence ID" value="PKI36610.1"/>
    <property type="molecule type" value="Genomic_DNA"/>
</dbReference>
<dbReference type="Proteomes" id="UP000233551">
    <property type="component" value="Unassembled WGS sequence"/>
</dbReference>
<protein>
    <submittedName>
        <fullName evidence="2">Uncharacterized protein</fullName>
    </submittedName>
</protein>
<comment type="caution">
    <text evidence="2">The sequence shown here is derived from an EMBL/GenBank/DDBJ whole genome shotgun (WGS) entry which is preliminary data.</text>
</comment>
<dbReference type="AlphaFoldDB" id="A0A2I0HYJ1"/>
<reference evidence="2 3" key="1">
    <citation type="submission" date="2017-11" db="EMBL/GenBank/DDBJ databases">
        <title>De-novo sequencing of pomegranate (Punica granatum L.) genome.</title>
        <authorList>
            <person name="Akparov Z."/>
            <person name="Amiraslanov A."/>
            <person name="Hajiyeva S."/>
            <person name="Abbasov M."/>
            <person name="Kaur K."/>
            <person name="Hamwieh A."/>
            <person name="Solovyev V."/>
            <person name="Salamov A."/>
            <person name="Braich B."/>
            <person name="Kosarev P."/>
            <person name="Mahmoud A."/>
            <person name="Hajiyev E."/>
            <person name="Babayeva S."/>
            <person name="Izzatullayeva V."/>
            <person name="Mammadov A."/>
            <person name="Mammadov A."/>
            <person name="Sharifova S."/>
            <person name="Ojaghi J."/>
            <person name="Eynullazada K."/>
            <person name="Bayramov B."/>
            <person name="Abdulazimova A."/>
            <person name="Shahmuradov I."/>
        </authorList>
    </citation>
    <scope>NUCLEOTIDE SEQUENCE [LARGE SCALE GENOMIC DNA]</scope>
    <source>
        <strain evidence="3">cv. AG2017</strain>
        <tissue evidence="2">Leaf</tissue>
    </source>
</reference>